<dbReference type="AlphaFoldDB" id="A0AAV2DFL1"/>
<sequence length="117" mass="12938">MESQIGNLAGILTERPRGSLPPQTIANPKDQNARLNVILLRSRKVTPDVVAKEVIKEEKTPPTVDDQELPEGEGGEDKKALPKPPLVAEYEPPIPLPTRVHKDQLEAECGKFMEILK</sequence>
<dbReference type="EMBL" id="OZ034815">
    <property type="protein sequence ID" value="CAL1371968.1"/>
    <property type="molecule type" value="Genomic_DNA"/>
</dbReference>
<gene>
    <name evidence="2" type="ORF">LTRI10_LOCUS14001</name>
</gene>
<feature type="region of interest" description="Disordered" evidence="1">
    <location>
        <begin position="56"/>
        <end position="98"/>
    </location>
</feature>
<evidence type="ECO:0000256" key="1">
    <source>
        <dbReference type="SAM" id="MobiDB-lite"/>
    </source>
</evidence>
<evidence type="ECO:0000313" key="3">
    <source>
        <dbReference type="Proteomes" id="UP001497516"/>
    </source>
</evidence>
<organism evidence="2 3">
    <name type="scientific">Linum trigynum</name>
    <dbReference type="NCBI Taxonomy" id="586398"/>
    <lineage>
        <taxon>Eukaryota</taxon>
        <taxon>Viridiplantae</taxon>
        <taxon>Streptophyta</taxon>
        <taxon>Embryophyta</taxon>
        <taxon>Tracheophyta</taxon>
        <taxon>Spermatophyta</taxon>
        <taxon>Magnoliopsida</taxon>
        <taxon>eudicotyledons</taxon>
        <taxon>Gunneridae</taxon>
        <taxon>Pentapetalae</taxon>
        <taxon>rosids</taxon>
        <taxon>fabids</taxon>
        <taxon>Malpighiales</taxon>
        <taxon>Linaceae</taxon>
        <taxon>Linum</taxon>
    </lineage>
</organism>
<name>A0AAV2DFL1_9ROSI</name>
<protein>
    <recommendedName>
        <fullName evidence="4">Reverse transcriptase domain-containing protein</fullName>
    </recommendedName>
</protein>
<accession>A0AAV2DFL1</accession>
<evidence type="ECO:0000313" key="2">
    <source>
        <dbReference type="EMBL" id="CAL1371968.1"/>
    </source>
</evidence>
<feature type="region of interest" description="Disordered" evidence="1">
    <location>
        <begin position="1"/>
        <end position="28"/>
    </location>
</feature>
<feature type="compositionally biased region" description="Acidic residues" evidence="1">
    <location>
        <begin position="65"/>
        <end position="74"/>
    </location>
</feature>
<dbReference type="Proteomes" id="UP001497516">
    <property type="component" value="Chromosome 2"/>
</dbReference>
<evidence type="ECO:0008006" key="4">
    <source>
        <dbReference type="Google" id="ProtNLM"/>
    </source>
</evidence>
<reference evidence="2 3" key="1">
    <citation type="submission" date="2024-04" db="EMBL/GenBank/DDBJ databases">
        <authorList>
            <person name="Fracassetti M."/>
        </authorList>
    </citation>
    <scope>NUCLEOTIDE SEQUENCE [LARGE SCALE GENOMIC DNA]</scope>
</reference>
<proteinExistence type="predicted"/>
<keyword evidence="3" id="KW-1185">Reference proteome</keyword>